<comment type="caution">
    <text evidence="1">The sequence shown here is derived from an EMBL/GenBank/DDBJ whole genome shotgun (WGS) entry which is preliminary data.</text>
</comment>
<evidence type="ECO:0000313" key="1">
    <source>
        <dbReference type="EMBL" id="OLF16769.1"/>
    </source>
</evidence>
<evidence type="ECO:0008006" key="3">
    <source>
        <dbReference type="Google" id="ProtNLM"/>
    </source>
</evidence>
<dbReference type="InterPro" id="IPR023393">
    <property type="entry name" value="START-like_dom_sf"/>
</dbReference>
<dbReference type="RefSeq" id="WP_075126279.1">
    <property type="nucleotide sequence ID" value="NZ_MSIE01000025.1"/>
</dbReference>
<dbReference type="Gene3D" id="3.30.530.20">
    <property type="match status" value="2"/>
</dbReference>
<name>A0A1Q8CQY8_9PSEU</name>
<evidence type="ECO:0000313" key="2">
    <source>
        <dbReference type="Proteomes" id="UP000185596"/>
    </source>
</evidence>
<proteinExistence type="predicted"/>
<protein>
    <recommendedName>
        <fullName evidence="3">SRPBCC domain-containing protein</fullName>
    </recommendedName>
</protein>
<accession>A0A1Q8CQY8</accession>
<dbReference type="Proteomes" id="UP000185596">
    <property type="component" value="Unassembled WGS sequence"/>
</dbReference>
<dbReference type="CDD" id="cd07814">
    <property type="entry name" value="SRPBCC_CalC_Aha1-like"/>
    <property type="match status" value="1"/>
</dbReference>
<sequence length="232" mass="25599">MNDTPRIEVTIAAPVEAVWHALRDKESIRHWHGWEYEGLDGEIDLIYFTDAEEDEQARTLGVQGGDLIRLEPAGEGTRVTLTRAPLGANPDWDAFYGEITEGWVTFLQQLRFAVERKPGAVRRTVFLTGTNRAGRSLAAELGLPTGDGPFEATLLGEPVKGETWYRSEHQFGVAVDTWGGGLLVVSSTGPFDGRPDGVAMALLSTYGLDDTELAELTGRWTPWWNERFPPAS</sequence>
<dbReference type="OrthoDB" id="3334241at2"/>
<dbReference type="STRING" id="1912961.BU204_14995"/>
<reference evidence="1 2" key="1">
    <citation type="submission" date="2016-12" db="EMBL/GenBank/DDBJ databases">
        <title>The draft genome sequence of Actinophytocola sp. 11-183.</title>
        <authorList>
            <person name="Wang W."/>
            <person name="Yuan L."/>
        </authorList>
    </citation>
    <scope>NUCLEOTIDE SEQUENCE [LARGE SCALE GENOMIC DNA]</scope>
    <source>
        <strain evidence="1 2">11-183</strain>
    </source>
</reference>
<keyword evidence="2" id="KW-1185">Reference proteome</keyword>
<gene>
    <name evidence="1" type="ORF">BU204_14995</name>
</gene>
<dbReference type="EMBL" id="MSIE01000025">
    <property type="protein sequence ID" value="OLF16769.1"/>
    <property type="molecule type" value="Genomic_DNA"/>
</dbReference>
<dbReference type="SUPFAM" id="SSF55961">
    <property type="entry name" value="Bet v1-like"/>
    <property type="match status" value="1"/>
</dbReference>
<dbReference type="AlphaFoldDB" id="A0A1Q8CQY8"/>
<organism evidence="1 2">
    <name type="scientific">Actinophytocola xanthii</name>
    <dbReference type="NCBI Taxonomy" id="1912961"/>
    <lineage>
        <taxon>Bacteria</taxon>
        <taxon>Bacillati</taxon>
        <taxon>Actinomycetota</taxon>
        <taxon>Actinomycetes</taxon>
        <taxon>Pseudonocardiales</taxon>
        <taxon>Pseudonocardiaceae</taxon>
    </lineage>
</organism>